<dbReference type="GO" id="GO:0009279">
    <property type="term" value="C:cell outer membrane"/>
    <property type="evidence" value="ECO:0007669"/>
    <property type="project" value="UniProtKB-SubCell"/>
</dbReference>
<dbReference type="OrthoDB" id="5874203at2"/>
<dbReference type="InterPro" id="IPR011250">
    <property type="entry name" value="OMP/PagP_B-barrel"/>
</dbReference>
<reference evidence="5 6" key="1">
    <citation type="submission" date="2018-04" db="EMBL/GenBank/DDBJ databases">
        <title>Massilia violaceinigra sp. nov., a novel purple-pigmented bacterium isolated from Tianshan glacier, Xinjiang, China.</title>
        <authorList>
            <person name="Wang H."/>
        </authorList>
    </citation>
    <scope>NUCLEOTIDE SEQUENCE [LARGE SCALE GENOMIC DNA]</scope>
    <source>
        <strain evidence="5 6">B448-2</strain>
    </source>
</reference>
<name>A0A2U2I706_9BURK</name>
<keyword evidence="6" id="KW-1185">Reference proteome</keyword>
<comment type="caution">
    <text evidence="5">The sequence shown here is derived from an EMBL/GenBank/DDBJ whole genome shotgun (WGS) entry which is preliminary data.</text>
</comment>
<accession>A0A2U2I706</accession>
<feature type="domain" description="Outer membrane protein beta-barrel" evidence="4">
    <location>
        <begin position="9"/>
        <end position="173"/>
    </location>
</feature>
<proteinExistence type="predicted"/>
<dbReference type="Proteomes" id="UP000241421">
    <property type="component" value="Unassembled WGS sequence"/>
</dbReference>
<evidence type="ECO:0000256" key="1">
    <source>
        <dbReference type="ARBA" id="ARBA00004442"/>
    </source>
</evidence>
<evidence type="ECO:0000313" key="6">
    <source>
        <dbReference type="Proteomes" id="UP000241421"/>
    </source>
</evidence>
<gene>
    <name evidence="5" type="ORF">C7C56_001460</name>
</gene>
<dbReference type="Pfam" id="PF13505">
    <property type="entry name" value="OMP_b-brl"/>
    <property type="match status" value="1"/>
</dbReference>
<dbReference type="RefSeq" id="WP_106755731.1">
    <property type="nucleotide sequence ID" value="NZ_PXWF02000020.1"/>
</dbReference>
<dbReference type="SUPFAM" id="SSF56925">
    <property type="entry name" value="OMPA-like"/>
    <property type="match status" value="1"/>
</dbReference>
<protein>
    <recommendedName>
        <fullName evidence="4">Outer membrane protein beta-barrel domain-containing protein</fullName>
    </recommendedName>
</protein>
<dbReference type="EMBL" id="PXWF02000020">
    <property type="protein sequence ID" value="PWF55512.1"/>
    <property type="molecule type" value="Genomic_DNA"/>
</dbReference>
<feature type="chain" id="PRO_5015719747" description="Outer membrane protein beta-barrel domain-containing protein" evidence="3">
    <location>
        <begin position="21"/>
        <end position="198"/>
    </location>
</feature>
<sequence length="198" mass="21127">MKKTAFAAALAIAMLGSAQAQNTNSDVPEKQTRFFLQMGFTGGGDKIATIHYTDGSKGDVTFGSLIQLGAGVDYRINETYSVQASINDHLSSEGADNGSVRFTRFPLEVLGYYKVSPQWRIGAGARFVMGPNLKSRGAASGMGNGDFDNTVGGIVEAEYAFGRNIGLKLRYVAEKYKVSGTSFTSSGNHVGLIGAYYF</sequence>
<evidence type="ECO:0000259" key="4">
    <source>
        <dbReference type="Pfam" id="PF13505"/>
    </source>
</evidence>
<evidence type="ECO:0000256" key="2">
    <source>
        <dbReference type="ARBA" id="ARBA00022729"/>
    </source>
</evidence>
<comment type="subcellular location">
    <subcellularLocation>
        <location evidence="1">Cell outer membrane</location>
    </subcellularLocation>
</comment>
<evidence type="ECO:0000256" key="3">
    <source>
        <dbReference type="SAM" id="SignalP"/>
    </source>
</evidence>
<dbReference type="InterPro" id="IPR027385">
    <property type="entry name" value="Beta-barrel_OMP"/>
</dbReference>
<evidence type="ECO:0000313" key="5">
    <source>
        <dbReference type="EMBL" id="PWF55512.1"/>
    </source>
</evidence>
<organism evidence="5 6">
    <name type="scientific">Massilia glaciei</name>
    <dbReference type="NCBI Taxonomy" id="1524097"/>
    <lineage>
        <taxon>Bacteria</taxon>
        <taxon>Pseudomonadati</taxon>
        <taxon>Pseudomonadota</taxon>
        <taxon>Betaproteobacteria</taxon>
        <taxon>Burkholderiales</taxon>
        <taxon>Oxalobacteraceae</taxon>
        <taxon>Telluria group</taxon>
        <taxon>Massilia</taxon>
    </lineage>
</organism>
<keyword evidence="2 3" id="KW-0732">Signal</keyword>
<dbReference type="AlphaFoldDB" id="A0A2U2I706"/>
<feature type="signal peptide" evidence="3">
    <location>
        <begin position="1"/>
        <end position="20"/>
    </location>
</feature>